<dbReference type="AlphaFoldDB" id="A0A221K1E3"/>
<gene>
    <name evidence="1" type="ORF">SULPSESMR1_01902</name>
</gene>
<proteinExistence type="predicted"/>
<sequence>MPRYMGSRAWHFRATQQSAVAQGGWMRPLQRHRAVFVPRGPRLLVSFDTMDAQLKPPPRRPWAWDLAETAGWSHLGLMAGPVNDWYRQRAVLDFFDALRDTCFFLQFDDVVFYGSSMGGFAACTFVASAPGARVVAISPQSTLLAGLVPFERRYPAGQKYGDWTDPRYLDAASCLTLARSTAVLVDPYHAVDTAHVARLPAQRLTVLRCAFMGHRIPHQLAGMGGFSTLMRGIIEGQGDAESFAAHLQRRKTSGSYHKALAKALLAREHPALAAQVLKRYRSLPDATPVPLLAARVARQLGVTAGLADQRPRIRGSSASRSPSPR</sequence>
<organism evidence="1 2">
    <name type="scientific">Pseudosulfitobacter pseudonitzschiae</name>
    <dbReference type="NCBI Taxonomy" id="1402135"/>
    <lineage>
        <taxon>Bacteria</taxon>
        <taxon>Pseudomonadati</taxon>
        <taxon>Pseudomonadota</taxon>
        <taxon>Alphaproteobacteria</taxon>
        <taxon>Rhodobacterales</taxon>
        <taxon>Roseobacteraceae</taxon>
        <taxon>Pseudosulfitobacter</taxon>
    </lineage>
</organism>
<dbReference type="KEGG" id="spse:SULPSESMR1_01902"/>
<evidence type="ECO:0000313" key="1">
    <source>
        <dbReference type="EMBL" id="ASM72710.1"/>
    </source>
</evidence>
<evidence type="ECO:0000313" key="2">
    <source>
        <dbReference type="Proteomes" id="UP000199754"/>
    </source>
</evidence>
<dbReference type="Proteomes" id="UP000199754">
    <property type="component" value="Chromosome"/>
</dbReference>
<dbReference type="InterPro" id="IPR029058">
    <property type="entry name" value="AB_hydrolase_fold"/>
</dbReference>
<dbReference type="STRING" id="1402135.SAMN05444149_101265"/>
<dbReference type="OrthoDB" id="7840273at2"/>
<dbReference type="Gene3D" id="3.40.50.1820">
    <property type="entry name" value="alpha/beta hydrolase"/>
    <property type="match status" value="1"/>
</dbReference>
<keyword evidence="2" id="KW-1185">Reference proteome</keyword>
<reference evidence="1 2" key="1">
    <citation type="submission" date="2017-07" db="EMBL/GenBank/DDBJ databases">
        <title>Genome Sequence of Sulfitobacter pseudonitzschiae Strain SMR1 Isolated from a culture of the Diatom Skeletonema marinoi.</title>
        <authorList>
            <person name="Topel M."/>
            <person name="Pinder M.I.M."/>
            <person name="Johansson O.N."/>
            <person name="Kourtchenko O."/>
            <person name="Godhe A."/>
            <person name="Clarke A.K."/>
        </authorList>
    </citation>
    <scope>NUCLEOTIDE SEQUENCE [LARGE SCALE GENOMIC DNA]</scope>
    <source>
        <strain evidence="1 2">SMR1</strain>
    </source>
</reference>
<protein>
    <submittedName>
        <fullName evidence="1">Phosphoadenosine phosphosulfate reductase</fullName>
    </submittedName>
</protein>
<dbReference type="SUPFAM" id="SSF53474">
    <property type="entry name" value="alpha/beta-Hydrolases"/>
    <property type="match status" value="1"/>
</dbReference>
<name>A0A221K1E3_9RHOB</name>
<dbReference type="EMBL" id="CP022415">
    <property type="protein sequence ID" value="ASM72710.1"/>
    <property type="molecule type" value="Genomic_DNA"/>
</dbReference>
<dbReference type="RefSeq" id="WP_157728995.1">
    <property type="nucleotide sequence ID" value="NZ_CP022415.1"/>
</dbReference>
<accession>A0A221K1E3</accession>